<dbReference type="Ensembl" id="ENSSSCT00040004258.1">
    <property type="protein sequence ID" value="ENSSSCP00040001340.1"/>
    <property type="gene ID" value="ENSSSCG00040003408.1"/>
</dbReference>
<feature type="region of interest" description="Disordered" evidence="1">
    <location>
        <begin position="1"/>
        <end position="24"/>
    </location>
</feature>
<sequence length="532" mass="53258">MATQSRWEKEQQPQQGEMPTELKNGVISVPGNACEIENLDPGAMVSTVFRDLSPSGGGAPHGDTVSSSSCDVADAGAISGAREDPGPPAVEGVQERGCSNLQGGGSSLVKLRCVVPATGQGVQIAPSGSGATIGQAAGGSGRRPTQTAIPGKGRRKKRPRGEEAAPAQKPRRRSLFRGAAGPQWPLLLPPSSLRSNPSSCSGHSEASQWSNASPPGPALRSQAKAPGPALRGQAARPGPALRSQAKAPGPALRGQAARPGPALRSQAKAPGPALRGQAARPGPALRSQAKAPGPALRGQAARPGPALRSQAKAPGPALRGQAAKPGPALRSQAKAPGPALRGQAARPGPTLQSCATQPGPAVHSHASTPGPVLRSHTAQQRSAPCSPSSASGPVAQSPPSSSGLALRSLVFQSSSSSPDPEVFRFAAQPDSAIQMSSSSSSSLGVFYTLFPGPGSMSCSSSPGSPSLSPCSSRSGCSVQSSSPSSHRFWSLGSGSTSTTSPASIRCALMWDLDGLSPVSSGSLSSSPTPSVP</sequence>
<feature type="compositionally biased region" description="Low complexity" evidence="1">
    <location>
        <begin position="185"/>
        <end position="201"/>
    </location>
</feature>
<dbReference type="PANTHER" id="PTHR22467:SF1">
    <property type="entry name" value="EZH INHIBITORY PROTEIN"/>
    <property type="match status" value="1"/>
</dbReference>
<dbReference type="Proteomes" id="UP000694722">
    <property type="component" value="Unplaced"/>
</dbReference>
<dbReference type="PANTHER" id="PTHR22467">
    <property type="entry name" value="EZH INHIBITORY PROTEIN-RELATED"/>
    <property type="match status" value="1"/>
</dbReference>
<dbReference type="AlphaFoldDB" id="A0A8D1BVP1"/>
<feature type="compositionally biased region" description="Low complexity" evidence="1">
    <location>
        <begin position="382"/>
        <end position="395"/>
    </location>
</feature>
<evidence type="ECO:0000313" key="3">
    <source>
        <dbReference type="Proteomes" id="UP000694722"/>
    </source>
</evidence>
<organism evidence="2 3">
    <name type="scientific">Sus scrofa</name>
    <name type="common">Pig</name>
    <dbReference type="NCBI Taxonomy" id="9823"/>
    <lineage>
        <taxon>Eukaryota</taxon>
        <taxon>Metazoa</taxon>
        <taxon>Chordata</taxon>
        <taxon>Craniata</taxon>
        <taxon>Vertebrata</taxon>
        <taxon>Euteleostomi</taxon>
        <taxon>Mammalia</taxon>
        <taxon>Eutheria</taxon>
        <taxon>Laurasiatheria</taxon>
        <taxon>Artiodactyla</taxon>
        <taxon>Suina</taxon>
        <taxon>Suidae</taxon>
        <taxon>Sus</taxon>
    </lineage>
</organism>
<feature type="region of interest" description="Disordered" evidence="1">
    <location>
        <begin position="121"/>
        <end position="403"/>
    </location>
</feature>
<name>A0A8D1BVP1_PIG</name>
<reference evidence="2" key="1">
    <citation type="submission" date="2025-08" db="UniProtKB">
        <authorList>
            <consortium name="Ensembl"/>
        </authorList>
    </citation>
    <scope>IDENTIFICATION</scope>
</reference>
<feature type="compositionally biased region" description="Basic and acidic residues" evidence="1">
    <location>
        <begin position="1"/>
        <end position="11"/>
    </location>
</feature>
<feature type="region of interest" description="Disordered" evidence="1">
    <location>
        <begin position="49"/>
        <end position="104"/>
    </location>
</feature>
<feature type="region of interest" description="Disordered" evidence="1">
    <location>
        <begin position="469"/>
        <end position="500"/>
    </location>
</feature>
<evidence type="ECO:0000313" key="2">
    <source>
        <dbReference type="Ensembl" id="ENSSSCP00040001340.1"/>
    </source>
</evidence>
<proteinExistence type="predicted"/>
<protein>
    <submittedName>
        <fullName evidence="2">Uncharacterized protein</fullName>
    </submittedName>
</protein>
<feature type="compositionally biased region" description="Polar residues" evidence="1">
    <location>
        <begin position="202"/>
        <end position="213"/>
    </location>
</feature>
<dbReference type="InterPro" id="IPR052882">
    <property type="entry name" value="EZH_Inhibitor"/>
</dbReference>
<accession>A0A8D1BVP1</accession>
<evidence type="ECO:0000256" key="1">
    <source>
        <dbReference type="SAM" id="MobiDB-lite"/>
    </source>
</evidence>